<reference evidence="1" key="1">
    <citation type="submission" date="2022-11" db="EMBL/GenBank/DDBJ databases">
        <title>Chromosomal genome sequence assembly and mating type (MAT) locus characterization of the leprose asexual lichenized fungus Lepraria neglecta (Nyl.) Erichsen.</title>
        <authorList>
            <person name="Allen J.L."/>
            <person name="Pfeffer B."/>
        </authorList>
    </citation>
    <scope>NUCLEOTIDE SEQUENCE</scope>
    <source>
        <strain evidence="1">Allen 5258</strain>
    </source>
</reference>
<dbReference type="Proteomes" id="UP001276659">
    <property type="component" value="Unassembled WGS sequence"/>
</dbReference>
<name>A0AAE0DLF0_9LECA</name>
<comment type="caution">
    <text evidence="1">The sequence shown here is derived from an EMBL/GenBank/DDBJ whole genome shotgun (WGS) entry which is preliminary data.</text>
</comment>
<accession>A0AAE0DLF0</accession>
<sequence length="182" mass="20400">MVLYRILPPLLIYVLGVVSLVIDPSSFTFVKKYNNQLNNTQTLNLKIPYSIDCVEITALKLPALDPAVCREVIPAACEKLSTRFPFMLRRNQWVWTSLEGCSLAYFIPAQTPQSQIPAKDECQQQIYGQIVDRCGLYSRYNGGTINVYTVPIPGDPGEALTHGYPRYLMAPNELDQDPAGEV</sequence>
<dbReference type="AlphaFoldDB" id="A0AAE0DLF0"/>
<evidence type="ECO:0000313" key="1">
    <source>
        <dbReference type="EMBL" id="KAK3171313.1"/>
    </source>
</evidence>
<proteinExistence type="predicted"/>
<organism evidence="1 2">
    <name type="scientific">Lepraria neglecta</name>
    <dbReference type="NCBI Taxonomy" id="209136"/>
    <lineage>
        <taxon>Eukaryota</taxon>
        <taxon>Fungi</taxon>
        <taxon>Dikarya</taxon>
        <taxon>Ascomycota</taxon>
        <taxon>Pezizomycotina</taxon>
        <taxon>Lecanoromycetes</taxon>
        <taxon>OSLEUM clade</taxon>
        <taxon>Lecanoromycetidae</taxon>
        <taxon>Lecanorales</taxon>
        <taxon>Lecanorineae</taxon>
        <taxon>Stereocaulaceae</taxon>
        <taxon>Lepraria</taxon>
    </lineage>
</organism>
<gene>
    <name evidence="1" type="ORF">OEA41_003397</name>
</gene>
<evidence type="ECO:0000313" key="2">
    <source>
        <dbReference type="Proteomes" id="UP001276659"/>
    </source>
</evidence>
<dbReference type="EMBL" id="JASNWA010000008">
    <property type="protein sequence ID" value="KAK3171313.1"/>
    <property type="molecule type" value="Genomic_DNA"/>
</dbReference>
<keyword evidence="2" id="KW-1185">Reference proteome</keyword>
<protein>
    <submittedName>
        <fullName evidence="1">Uncharacterized protein</fullName>
    </submittedName>
</protein>